<comment type="caution">
    <text evidence="6">The sequence shown here is derived from an EMBL/GenBank/DDBJ whole genome shotgun (WGS) entry which is preliminary data.</text>
</comment>
<proteinExistence type="inferred from homology"/>
<dbReference type="PROSITE" id="PS00523">
    <property type="entry name" value="SULFATASE_1"/>
    <property type="match status" value="1"/>
</dbReference>
<dbReference type="OrthoDB" id="9777306at2"/>
<evidence type="ECO:0000256" key="3">
    <source>
        <dbReference type="ARBA" id="ARBA00022801"/>
    </source>
</evidence>
<evidence type="ECO:0000256" key="4">
    <source>
        <dbReference type="ARBA" id="ARBA00022837"/>
    </source>
</evidence>
<dbReference type="GO" id="GO:0046872">
    <property type="term" value="F:metal ion binding"/>
    <property type="evidence" value="ECO:0007669"/>
    <property type="project" value="UniProtKB-KW"/>
</dbReference>
<dbReference type="AlphaFoldDB" id="A0A562VCT8"/>
<reference evidence="6 7" key="1">
    <citation type="journal article" date="2013" name="Stand. Genomic Sci.">
        <title>Genomic Encyclopedia of Type Strains, Phase I: The one thousand microbial genomes (KMG-I) project.</title>
        <authorList>
            <person name="Kyrpides N.C."/>
            <person name="Woyke T."/>
            <person name="Eisen J.A."/>
            <person name="Garrity G."/>
            <person name="Lilburn T.G."/>
            <person name="Beck B.J."/>
            <person name="Whitman W.B."/>
            <person name="Hugenholtz P."/>
            <person name="Klenk H.P."/>
        </authorList>
    </citation>
    <scope>NUCLEOTIDE SEQUENCE [LARGE SCALE GENOMIC DNA]</scope>
    <source>
        <strain evidence="6 7">DSM 45044</strain>
    </source>
</reference>
<dbReference type="Gene3D" id="3.30.1120.10">
    <property type="match status" value="1"/>
</dbReference>
<comment type="similarity">
    <text evidence="1">Belongs to the sulfatase family.</text>
</comment>
<sequence>MTAPPDVVVILSDDHGYADRSALGIHPEVGTPHLDRLAAEGVSARHAYTAAPICSPSRAAIMTGRHPLSFGTTWFDDSHLPDDTTTLAERFAALGYHTGYFGKVHYGPENVGDRGCPPHHGFHESMYGLAGRSQGRLHYLRHSREEYRARGEAGWRTGVQPLLEGDDEYETDTFLTWEIGERARDFITRGSAGDAPFFLMVAFNAVHNFCWQLPPEELAARGLPERSDWDPRRRPYLDWYDDAIAPNLPHGREYYLAQLELMDAEIGRILDTVDNRNRNRDTVVVYLTDNGGSHCNYGDNTPLRGSKYTLFEGGIRTPWLMRWEGGGVSGGREVDGVVSALDLYPTLLAAAGDDPGDGHGMNQLPLLRGDTTTGHTELHWDCGFQYATRVGEWKLRYADPQAPQVTEMLRHEHTDLGAGLSLHHLGDDPGELRDLASDRPDVVARLTEAREDWRRRTAPA</sequence>
<protein>
    <submittedName>
        <fullName evidence="6">Arylsulfatase A-like enzyme</fullName>
    </submittedName>
</protein>
<gene>
    <name evidence="6" type="ORF">LX16_1427</name>
</gene>
<keyword evidence="4" id="KW-0106">Calcium</keyword>
<keyword evidence="7" id="KW-1185">Reference proteome</keyword>
<evidence type="ECO:0000313" key="6">
    <source>
        <dbReference type="EMBL" id="TWJ15713.1"/>
    </source>
</evidence>
<organism evidence="6 7">
    <name type="scientific">Stackebrandtia albiflava</name>
    <dbReference type="NCBI Taxonomy" id="406432"/>
    <lineage>
        <taxon>Bacteria</taxon>
        <taxon>Bacillati</taxon>
        <taxon>Actinomycetota</taxon>
        <taxon>Actinomycetes</taxon>
        <taxon>Glycomycetales</taxon>
        <taxon>Glycomycetaceae</taxon>
        <taxon>Stackebrandtia</taxon>
    </lineage>
</organism>
<dbReference type="SUPFAM" id="SSF53649">
    <property type="entry name" value="Alkaline phosphatase-like"/>
    <property type="match status" value="1"/>
</dbReference>
<dbReference type="InterPro" id="IPR000917">
    <property type="entry name" value="Sulfatase_N"/>
</dbReference>
<evidence type="ECO:0000313" key="7">
    <source>
        <dbReference type="Proteomes" id="UP000321617"/>
    </source>
</evidence>
<dbReference type="Proteomes" id="UP000321617">
    <property type="component" value="Unassembled WGS sequence"/>
</dbReference>
<name>A0A562VCT8_9ACTN</name>
<dbReference type="PANTHER" id="PTHR42693:SF33">
    <property type="entry name" value="ARYLSULFATASE"/>
    <property type="match status" value="1"/>
</dbReference>
<dbReference type="PANTHER" id="PTHR42693">
    <property type="entry name" value="ARYLSULFATASE FAMILY MEMBER"/>
    <property type="match status" value="1"/>
</dbReference>
<accession>A0A562VCT8</accession>
<evidence type="ECO:0000256" key="1">
    <source>
        <dbReference type="ARBA" id="ARBA00008779"/>
    </source>
</evidence>
<dbReference type="GO" id="GO:0004065">
    <property type="term" value="F:arylsulfatase activity"/>
    <property type="evidence" value="ECO:0007669"/>
    <property type="project" value="TreeGrafter"/>
</dbReference>
<evidence type="ECO:0000259" key="5">
    <source>
        <dbReference type="Pfam" id="PF00884"/>
    </source>
</evidence>
<evidence type="ECO:0000256" key="2">
    <source>
        <dbReference type="ARBA" id="ARBA00022723"/>
    </source>
</evidence>
<dbReference type="InterPro" id="IPR017850">
    <property type="entry name" value="Alkaline_phosphatase_core_sf"/>
</dbReference>
<dbReference type="RefSeq" id="WP_147134862.1">
    <property type="nucleotide sequence ID" value="NZ_BAABIJ010000001.1"/>
</dbReference>
<dbReference type="EMBL" id="VLLL01000005">
    <property type="protein sequence ID" value="TWJ15713.1"/>
    <property type="molecule type" value="Genomic_DNA"/>
</dbReference>
<keyword evidence="2" id="KW-0479">Metal-binding</keyword>
<dbReference type="InterPro" id="IPR024607">
    <property type="entry name" value="Sulfatase_CS"/>
</dbReference>
<feature type="domain" description="Sulfatase N-terminal" evidence="5">
    <location>
        <begin position="5"/>
        <end position="352"/>
    </location>
</feature>
<dbReference type="InterPro" id="IPR050738">
    <property type="entry name" value="Sulfatase"/>
</dbReference>
<dbReference type="Pfam" id="PF00884">
    <property type="entry name" value="Sulfatase"/>
    <property type="match status" value="1"/>
</dbReference>
<keyword evidence="3" id="KW-0378">Hydrolase</keyword>
<dbReference type="Gene3D" id="3.40.720.10">
    <property type="entry name" value="Alkaline Phosphatase, subunit A"/>
    <property type="match status" value="1"/>
</dbReference>